<keyword evidence="2" id="KW-1185">Reference proteome</keyword>
<protein>
    <submittedName>
        <fullName evidence="1">Uncharacterized protein</fullName>
    </submittedName>
</protein>
<evidence type="ECO:0000313" key="2">
    <source>
        <dbReference type="Proteomes" id="UP000064967"/>
    </source>
</evidence>
<dbReference type="EMBL" id="CP012333">
    <property type="protein sequence ID" value="AKU98072.1"/>
    <property type="molecule type" value="Genomic_DNA"/>
</dbReference>
<name>A0A0K1PX29_9BACT</name>
<gene>
    <name evidence="1" type="ORF">AKJ09_04736</name>
</gene>
<accession>A0A0K1PX29</accession>
<proteinExistence type="predicted"/>
<dbReference type="KEGG" id="llu:AKJ09_04736"/>
<dbReference type="STRING" id="1391654.AKJ09_04736"/>
<organism evidence="1 2">
    <name type="scientific">Labilithrix luteola</name>
    <dbReference type="NCBI Taxonomy" id="1391654"/>
    <lineage>
        <taxon>Bacteria</taxon>
        <taxon>Pseudomonadati</taxon>
        <taxon>Myxococcota</taxon>
        <taxon>Polyangia</taxon>
        <taxon>Polyangiales</taxon>
        <taxon>Labilitrichaceae</taxon>
        <taxon>Labilithrix</taxon>
    </lineage>
</organism>
<reference evidence="1 2" key="1">
    <citation type="submission" date="2015-08" db="EMBL/GenBank/DDBJ databases">
        <authorList>
            <person name="Babu N.S."/>
            <person name="Beckwith C.J."/>
            <person name="Beseler K.G."/>
            <person name="Brison A."/>
            <person name="Carone J.V."/>
            <person name="Caskin T.P."/>
            <person name="Diamond M."/>
            <person name="Durham M.E."/>
            <person name="Foxe J.M."/>
            <person name="Go M."/>
            <person name="Henderson B.A."/>
            <person name="Jones I.B."/>
            <person name="McGettigan J.A."/>
            <person name="Micheletti S.J."/>
            <person name="Nasrallah M.E."/>
            <person name="Ortiz D."/>
            <person name="Piller C.R."/>
            <person name="Privatt S.R."/>
            <person name="Schneider S.L."/>
            <person name="Sharp S."/>
            <person name="Smith T.C."/>
            <person name="Stanton J.D."/>
            <person name="Ullery H.E."/>
            <person name="Wilson R.J."/>
            <person name="Serrano M.G."/>
            <person name="Buck G."/>
            <person name="Lee V."/>
            <person name="Wang Y."/>
            <person name="Carvalho R."/>
            <person name="Voegtly L."/>
            <person name="Shi R."/>
            <person name="Duckworth R."/>
            <person name="Johnson A."/>
            <person name="Loviza R."/>
            <person name="Walstead R."/>
            <person name="Shah Z."/>
            <person name="Kiflezghi M."/>
            <person name="Wade K."/>
            <person name="Ball S.L."/>
            <person name="Bradley K.W."/>
            <person name="Asai D.J."/>
            <person name="Bowman C.A."/>
            <person name="Russell D.A."/>
            <person name="Pope W.H."/>
            <person name="Jacobs-Sera D."/>
            <person name="Hendrix R.W."/>
            <person name="Hatfull G.F."/>
        </authorList>
    </citation>
    <scope>NUCLEOTIDE SEQUENCE [LARGE SCALE GENOMIC DNA]</scope>
    <source>
        <strain evidence="1 2">DSM 27648</strain>
    </source>
</reference>
<sequence length="143" mass="15339">MGLAFACAFIAGTTTKTAEAQSGPNAEVLVIHGTQCDKPTVDPAIGEMPPLKYNCYKLLEKKVLPLQKGKPSTTPLPNGRTFQVTLNDVTPDKRYKVGAAISQPDNNGFLKLADITAEPNKRFNVGGWAYQNGAIVLAIRVLP</sequence>
<dbReference type="Proteomes" id="UP000064967">
    <property type="component" value="Chromosome"/>
</dbReference>
<evidence type="ECO:0000313" key="1">
    <source>
        <dbReference type="EMBL" id="AKU98072.1"/>
    </source>
</evidence>
<dbReference type="AlphaFoldDB" id="A0A0K1PX29"/>